<proteinExistence type="predicted"/>
<evidence type="ECO:0000313" key="2">
    <source>
        <dbReference type="Proteomes" id="UP000291151"/>
    </source>
</evidence>
<protein>
    <submittedName>
        <fullName evidence="1">Uncharacterized protein</fullName>
    </submittedName>
</protein>
<dbReference type="AlphaFoldDB" id="A0A4V1A345"/>
<dbReference type="EMBL" id="CP036528">
    <property type="protein sequence ID" value="QBK25970.1"/>
    <property type="molecule type" value="Genomic_DNA"/>
</dbReference>
<name>A0A4V1A345_9BACL</name>
<dbReference type="KEGG" id="uth:DKZ56_08915"/>
<gene>
    <name evidence="1" type="ORF">DKZ56_08915</name>
</gene>
<reference evidence="1 2" key="1">
    <citation type="submission" date="2019-02" db="EMBL/GenBank/DDBJ databases">
        <title>Ureibacillus thermophilus.</title>
        <authorList>
            <person name="Sunny J.S."/>
            <person name="Natarajan A."/>
            <person name="Saleena L.M."/>
        </authorList>
    </citation>
    <scope>NUCLEOTIDE SEQUENCE [LARGE SCALE GENOMIC DNA]</scope>
    <source>
        <strain evidence="1 2">LM102</strain>
    </source>
</reference>
<dbReference type="Proteomes" id="UP000291151">
    <property type="component" value="Chromosome"/>
</dbReference>
<accession>A0A4V1A345</accession>
<keyword evidence="2" id="KW-1185">Reference proteome</keyword>
<sequence>MEVSALIGGVNARNGAVSARNEEVNARNGAVSARNEEVNARNFIKFSKESNDCTPNEESLLS</sequence>
<organism evidence="1 2">
    <name type="scientific">Ureibacillus thermophilus</name>
    <dbReference type="NCBI Taxonomy" id="367743"/>
    <lineage>
        <taxon>Bacteria</taxon>
        <taxon>Bacillati</taxon>
        <taxon>Bacillota</taxon>
        <taxon>Bacilli</taxon>
        <taxon>Bacillales</taxon>
        <taxon>Caryophanaceae</taxon>
        <taxon>Ureibacillus</taxon>
    </lineage>
</organism>
<evidence type="ECO:0000313" key="1">
    <source>
        <dbReference type="EMBL" id="QBK25970.1"/>
    </source>
</evidence>